<protein>
    <submittedName>
        <fullName evidence="1">Uncharacterized protein</fullName>
    </submittedName>
</protein>
<dbReference type="AlphaFoldDB" id="X1R5Y2"/>
<proteinExistence type="predicted"/>
<gene>
    <name evidence="1" type="ORF">S12H4_13567</name>
</gene>
<accession>X1R5Y2</accession>
<reference evidence="1" key="1">
    <citation type="journal article" date="2014" name="Front. Microbiol.">
        <title>High frequency of phylogenetically diverse reductive dehalogenase-homologous genes in deep subseafloor sedimentary metagenomes.</title>
        <authorList>
            <person name="Kawai M."/>
            <person name="Futagami T."/>
            <person name="Toyoda A."/>
            <person name="Takaki Y."/>
            <person name="Nishi S."/>
            <person name="Hori S."/>
            <person name="Arai W."/>
            <person name="Tsubouchi T."/>
            <person name="Morono Y."/>
            <person name="Uchiyama I."/>
            <person name="Ito T."/>
            <person name="Fujiyama A."/>
            <person name="Inagaki F."/>
            <person name="Takami H."/>
        </authorList>
    </citation>
    <scope>NUCLEOTIDE SEQUENCE</scope>
    <source>
        <strain evidence="1">Expedition CK06-06</strain>
    </source>
</reference>
<sequence length="88" mass="9882">MAGLGSVTVSVNTLNRARYIALVGQDNLTDVIEGIRICRDVGLSTLFNYTLMKSNIDEFDSILRFAEEMRAKVKIMELHNESDLGLQF</sequence>
<dbReference type="InterPro" id="IPR013785">
    <property type="entry name" value="Aldolase_TIM"/>
</dbReference>
<dbReference type="InterPro" id="IPR058240">
    <property type="entry name" value="rSAM_sf"/>
</dbReference>
<organism evidence="1">
    <name type="scientific">marine sediment metagenome</name>
    <dbReference type="NCBI Taxonomy" id="412755"/>
    <lineage>
        <taxon>unclassified sequences</taxon>
        <taxon>metagenomes</taxon>
        <taxon>ecological metagenomes</taxon>
    </lineage>
</organism>
<evidence type="ECO:0000313" key="1">
    <source>
        <dbReference type="EMBL" id="GAI76157.1"/>
    </source>
</evidence>
<name>X1R5Y2_9ZZZZ</name>
<dbReference type="SUPFAM" id="SSF102114">
    <property type="entry name" value="Radical SAM enzymes"/>
    <property type="match status" value="1"/>
</dbReference>
<dbReference type="EMBL" id="BARW01006458">
    <property type="protein sequence ID" value="GAI76157.1"/>
    <property type="molecule type" value="Genomic_DNA"/>
</dbReference>
<dbReference type="Gene3D" id="3.20.20.70">
    <property type="entry name" value="Aldolase class I"/>
    <property type="match status" value="1"/>
</dbReference>
<comment type="caution">
    <text evidence="1">The sequence shown here is derived from an EMBL/GenBank/DDBJ whole genome shotgun (WGS) entry which is preliminary data.</text>
</comment>